<keyword evidence="3" id="KW-0238">DNA-binding</keyword>
<comment type="caution">
    <text evidence="6">The sequence shown here is derived from an EMBL/GenBank/DDBJ whole genome shotgun (WGS) entry which is preliminary data.</text>
</comment>
<proteinExistence type="inferred from homology"/>
<gene>
    <name evidence="6" type="primary">pgrR_13</name>
    <name evidence="6" type="ORF">R69888_03554</name>
</gene>
<evidence type="ECO:0000256" key="4">
    <source>
        <dbReference type="ARBA" id="ARBA00023163"/>
    </source>
</evidence>
<dbReference type="RefSeq" id="WP_211612503.1">
    <property type="nucleotide sequence ID" value="NZ_CAJNBK010000009.1"/>
</dbReference>
<dbReference type="PANTHER" id="PTHR30537">
    <property type="entry name" value="HTH-TYPE TRANSCRIPTIONAL REGULATOR"/>
    <property type="match status" value="1"/>
</dbReference>
<sequence length="314" mass="35173">MQDYKVIEAFILVMRNGSVTAAENATGIPKATLNRHLARLEESLGVQLFVRSVRKSVPTEAARDFYKNCVRLIDDMEVGLEEARASVRDLSDGVCGHLTIVSTSHLATSYVGHILRKYVGRHPNVVCHMDLVSDSSTALGNDIDCYVCSSPRDDLDLAARLLGHLRYRFFASSDYIRTFGEPAAPAELCQHRSLVLGQQSADVTVRHDSTGEEDQCNLRVIASSNDYWVVKTMAIRGHGIAILPEFFAHNEVESGLLQPVLAAWQAPRVPVYCMYQRQRYMGRKLRAFIDLMVESFDRIESLQYYTADRPTKAG</sequence>
<keyword evidence="4" id="KW-0804">Transcription</keyword>
<evidence type="ECO:0000313" key="6">
    <source>
        <dbReference type="EMBL" id="CAE6764242.1"/>
    </source>
</evidence>
<evidence type="ECO:0000256" key="1">
    <source>
        <dbReference type="ARBA" id="ARBA00009437"/>
    </source>
</evidence>
<dbReference type="CDD" id="cd08422">
    <property type="entry name" value="PBP2_CrgA_like"/>
    <property type="match status" value="1"/>
</dbReference>
<reference evidence="6 7" key="1">
    <citation type="submission" date="2021-02" db="EMBL/GenBank/DDBJ databases">
        <authorList>
            <person name="Vanwijnsberghe S."/>
        </authorList>
    </citation>
    <scope>NUCLEOTIDE SEQUENCE [LARGE SCALE GENOMIC DNA]</scope>
    <source>
        <strain evidence="6 7">LMG 31837</strain>
    </source>
</reference>
<dbReference type="EMBL" id="CAJNBK010000009">
    <property type="protein sequence ID" value="CAE6764242.1"/>
    <property type="molecule type" value="Genomic_DNA"/>
</dbReference>
<dbReference type="PROSITE" id="PS50931">
    <property type="entry name" value="HTH_LYSR"/>
    <property type="match status" value="1"/>
</dbReference>
<feature type="domain" description="HTH lysR-type" evidence="5">
    <location>
        <begin position="1"/>
        <end position="59"/>
    </location>
</feature>
<dbReference type="InterPro" id="IPR036390">
    <property type="entry name" value="WH_DNA-bd_sf"/>
</dbReference>
<dbReference type="InterPro" id="IPR000847">
    <property type="entry name" value="LysR_HTH_N"/>
</dbReference>
<dbReference type="PANTHER" id="PTHR30537:SF5">
    <property type="entry name" value="HTH-TYPE TRANSCRIPTIONAL ACTIVATOR TTDR-RELATED"/>
    <property type="match status" value="1"/>
</dbReference>
<dbReference type="SUPFAM" id="SSF46785">
    <property type="entry name" value="Winged helix' DNA-binding domain"/>
    <property type="match status" value="1"/>
</dbReference>
<dbReference type="Pfam" id="PF00126">
    <property type="entry name" value="HTH_1"/>
    <property type="match status" value="1"/>
</dbReference>
<evidence type="ECO:0000313" key="7">
    <source>
        <dbReference type="Proteomes" id="UP000672526"/>
    </source>
</evidence>
<dbReference type="SUPFAM" id="SSF53850">
    <property type="entry name" value="Periplasmic binding protein-like II"/>
    <property type="match status" value="1"/>
</dbReference>
<comment type="similarity">
    <text evidence="1">Belongs to the LysR transcriptional regulatory family.</text>
</comment>
<protein>
    <submittedName>
        <fullName evidence="6">HTH-type transcriptional regulator PgrR</fullName>
    </submittedName>
</protein>
<dbReference type="Proteomes" id="UP000672526">
    <property type="component" value="Unassembled WGS sequence"/>
</dbReference>
<dbReference type="InterPro" id="IPR058163">
    <property type="entry name" value="LysR-type_TF_proteobact-type"/>
</dbReference>
<accession>A0ABN7LSL5</accession>
<evidence type="ECO:0000256" key="3">
    <source>
        <dbReference type="ARBA" id="ARBA00023125"/>
    </source>
</evidence>
<dbReference type="Gene3D" id="3.40.190.290">
    <property type="match status" value="1"/>
</dbReference>
<keyword evidence="7" id="KW-1185">Reference proteome</keyword>
<name>A0ABN7LSL5_9BURK</name>
<dbReference type="InterPro" id="IPR036388">
    <property type="entry name" value="WH-like_DNA-bd_sf"/>
</dbReference>
<dbReference type="InterPro" id="IPR005119">
    <property type="entry name" value="LysR_subst-bd"/>
</dbReference>
<evidence type="ECO:0000256" key="2">
    <source>
        <dbReference type="ARBA" id="ARBA00023015"/>
    </source>
</evidence>
<evidence type="ECO:0000259" key="5">
    <source>
        <dbReference type="PROSITE" id="PS50931"/>
    </source>
</evidence>
<keyword evidence="2" id="KW-0805">Transcription regulation</keyword>
<dbReference type="Gene3D" id="1.10.10.10">
    <property type="entry name" value="Winged helix-like DNA-binding domain superfamily/Winged helix DNA-binding domain"/>
    <property type="match status" value="1"/>
</dbReference>
<dbReference type="Pfam" id="PF03466">
    <property type="entry name" value="LysR_substrate"/>
    <property type="match status" value="1"/>
</dbReference>
<organism evidence="6 7">
    <name type="scientific">Paraburkholderia haematera</name>
    <dbReference type="NCBI Taxonomy" id="2793077"/>
    <lineage>
        <taxon>Bacteria</taxon>
        <taxon>Pseudomonadati</taxon>
        <taxon>Pseudomonadota</taxon>
        <taxon>Betaproteobacteria</taxon>
        <taxon>Burkholderiales</taxon>
        <taxon>Burkholderiaceae</taxon>
        <taxon>Paraburkholderia</taxon>
    </lineage>
</organism>